<dbReference type="EMBL" id="CP002831">
    <property type="protein sequence ID" value="AFC23226.1"/>
    <property type="molecule type" value="Genomic_DNA"/>
</dbReference>
<dbReference type="InterPro" id="IPR036390">
    <property type="entry name" value="WH_DNA-bd_sf"/>
</dbReference>
<dbReference type="PANTHER" id="PTHR34298:SF2">
    <property type="entry name" value="SEGREGATION AND CONDENSATION PROTEIN B"/>
    <property type="match status" value="1"/>
</dbReference>
<dbReference type="eggNOG" id="COG1386">
    <property type="taxonomic scope" value="Bacteria"/>
</dbReference>
<dbReference type="Pfam" id="PF04079">
    <property type="entry name" value="SMC_ScpB"/>
    <property type="match status" value="1"/>
</dbReference>
<dbReference type="GO" id="GO:0051301">
    <property type="term" value="P:cell division"/>
    <property type="evidence" value="ECO:0007669"/>
    <property type="project" value="UniProtKB-KW"/>
</dbReference>
<dbReference type="HOGENOM" id="CLU_045647_5_3_10"/>
<dbReference type="SUPFAM" id="SSF46785">
    <property type="entry name" value="Winged helix' DNA-binding domain"/>
    <property type="match status" value="2"/>
</dbReference>
<evidence type="ECO:0000256" key="2">
    <source>
        <dbReference type="ARBA" id="ARBA00022618"/>
    </source>
</evidence>
<dbReference type="NCBIfam" id="TIGR00281">
    <property type="entry name" value="SMC-Scp complex subunit ScpB"/>
    <property type="match status" value="1"/>
</dbReference>
<keyword evidence="4" id="KW-0131">Cell cycle</keyword>
<keyword evidence="2" id="KW-0132">Cell division</keyword>
<dbReference type="KEGG" id="sgn:SGRA_0487"/>
<name>H6L9P8_SAPGL</name>
<proteinExistence type="predicted"/>
<dbReference type="PANTHER" id="PTHR34298">
    <property type="entry name" value="SEGREGATION AND CONDENSATION PROTEIN B"/>
    <property type="match status" value="1"/>
</dbReference>
<dbReference type="InterPro" id="IPR005234">
    <property type="entry name" value="ScpB_csome_segregation"/>
</dbReference>
<dbReference type="Proteomes" id="UP000007519">
    <property type="component" value="Chromosome"/>
</dbReference>
<reference evidence="5 6" key="1">
    <citation type="journal article" date="2012" name="Stand. Genomic Sci.">
        <title>Complete genome sequencing and analysis of Saprospira grandis str. Lewin, a predatory marine bacterium.</title>
        <authorList>
            <person name="Saw J.H."/>
            <person name="Yuryev A."/>
            <person name="Kanbe M."/>
            <person name="Hou S."/>
            <person name="Young A.G."/>
            <person name="Aizawa S."/>
            <person name="Alam M."/>
        </authorList>
    </citation>
    <scope>NUCLEOTIDE SEQUENCE [LARGE SCALE GENOMIC DNA]</scope>
    <source>
        <strain evidence="5 6">Lewin</strain>
    </source>
</reference>
<evidence type="ECO:0000256" key="3">
    <source>
        <dbReference type="ARBA" id="ARBA00022829"/>
    </source>
</evidence>
<gene>
    <name evidence="5" type="primary">scpB</name>
    <name evidence="5" type="ordered locus">SGRA_0487</name>
</gene>
<sequence length="189" mass="21586">MQEHLERYIEALIFSAELPIKLGEIVACLESAFSDSFSKKQVQLAIEGLMARYQEEQYSFELLEIAEGYQFLTKSNYYDLIGIYLKQKSKKKLSRSALETLAIIAYQQPVSKSEMERVRGVSCDYAVQKLLEKELIEIKGRSTDPGRPLLYGVSSKFMEHFGLASMKELPKLKEFKLPDNAIGEAEKLI</sequence>
<evidence type="ECO:0000313" key="6">
    <source>
        <dbReference type="Proteomes" id="UP000007519"/>
    </source>
</evidence>
<protein>
    <submittedName>
        <fullName evidence="5">Condensin subunit scpb</fullName>
    </submittedName>
</protein>
<dbReference type="STRING" id="984262.SGRA_0487"/>
<dbReference type="GO" id="GO:0051304">
    <property type="term" value="P:chromosome separation"/>
    <property type="evidence" value="ECO:0007669"/>
    <property type="project" value="InterPro"/>
</dbReference>
<keyword evidence="6" id="KW-1185">Reference proteome</keyword>
<organism evidence="5 6">
    <name type="scientific">Saprospira grandis (strain Lewin)</name>
    <dbReference type="NCBI Taxonomy" id="984262"/>
    <lineage>
        <taxon>Bacteria</taxon>
        <taxon>Pseudomonadati</taxon>
        <taxon>Bacteroidota</taxon>
        <taxon>Saprospiria</taxon>
        <taxon>Saprospirales</taxon>
        <taxon>Saprospiraceae</taxon>
        <taxon>Saprospira</taxon>
    </lineage>
</organism>
<evidence type="ECO:0000256" key="4">
    <source>
        <dbReference type="ARBA" id="ARBA00023306"/>
    </source>
</evidence>
<dbReference type="OrthoDB" id="9806226at2"/>
<dbReference type="AlphaFoldDB" id="H6L9P8"/>
<evidence type="ECO:0000313" key="5">
    <source>
        <dbReference type="EMBL" id="AFC23226.1"/>
    </source>
</evidence>
<dbReference type="Gene3D" id="1.10.10.10">
    <property type="entry name" value="Winged helix-like DNA-binding domain superfamily/Winged helix DNA-binding domain"/>
    <property type="match status" value="2"/>
</dbReference>
<dbReference type="InterPro" id="IPR036388">
    <property type="entry name" value="WH-like_DNA-bd_sf"/>
</dbReference>
<dbReference type="PIRSF" id="PIRSF019345">
    <property type="entry name" value="ScpB"/>
    <property type="match status" value="1"/>
</dbReference>
<accession>H6L9P8</accession>
<dbReference type="RefSeq" id="WP_014373471.1">
    <property type="nucleotide sequence ID" value="NC_016940.1"/>
</dbReference>
<keyword evidence="1" id="KW-0963">Cytoplasm</keyword>
<keyword evidence="3" id="KW-0159">Chromosome partition</keyword>
<evidence type="ECO:0000256" key="1">
    <source>
        <dbReference type="ARBA" id="ARBA00022490"/>
    </source>
</evidence>